<comment type="caution">
    <text evidence="1">The sequence shown here is derived from an EMBL/GenBank/DDBJ whole genome shotgun (WGS) entry which is preliminary data.</text>
</comment>
<reference evidence="1" key="1">
    <citation type="journal article" date="2013" name="Environ. Microbiol.">
        <title>Microbiota from the distal guts of lean and obese adolescents exhibit partial functional redundancy besides clear differences in community structure.</title>
        <authorList>
            <person name="Ferrer M."/>
            <person name="Ruiz A."/>
            <person name="Lanza F."/>
            <person name="Haange S.B."/>
            <person name="Oberbach A."/>
            <person name="Till H."/>
            <person name="Bargiela R."/>
            <person name="Campoy C."/>
            <person name="Segura M.T."/>
            <person name="Richter M."/>
            <person name="von Bergen M."/>
            <person name="Seifert J."/>
            <person name="Suarez A."/>
        </authorList>
    </citation>
    <scope>NUCLEOTIDE SEQUENCE</scope>
</reference>
<evidence type="ECO:0000313" key="1">
    <source>
        <dbReference type="EMBL" id="EKC51947.1"/>
    </source>
</evidence>
<protein>
    <submittedName>
        <fullName evidence="1">Uncharacterized protein</fullName>
    </submittedName>
</protein>
<dbReference type="AlphaFoldDB" id="K1RTP6"/>
<feature type="non-terminal residue" evidence="1">
    <location>
        <position position="134"/>
    </location>
</feature>
<proteinExistence type="predicted"/>
<organism evidence="1">
    <name type="scientific">human gut metagenome</name>
    <dbReference type="NCBI Taxonomy" id="408170"/>
    <lineage>
        <taxon>unclassified sequences</taxon>
        <taxon>metagenomes</taxon>
        <taxon>organismal metagenomes</taxon>
    </lineage>
</organism>
<sequence>MKYVSPEYQKAIQLHRTQGIRNQMHAKISFGVLDQYAFGDAAFTVSPGVSFSDPSGIQTGVNDITESYASWEQNFWQLTGKQRFLNDANPYDTGYISSAVSNGAGIFLSNPYIDVSFSTLHSMVGITLQFDTVT</sequence>
<accession>K1RTP6</accession>
<dbReference type="EMBL" id="AJWY01011730">
    <property type="protein sequence ID" value="EKC51947.1"/>
    <property type="molecule type" value="Genomic_DNA"/>
</dbReference>
<name>K1RTP6_9ZZZZ</name>
<gene>
    <name evidence="1" type="ORF">LEA_17140</name>
</gene>